<keyword evidence="4" id="KW-0067">ATP-binding</keyword>
<evidence type="ECO:0000313" key="6">
    <source>
        <dbReference type="EMBL" id="ACV59271.1"/>
    </source>
</evidence>
<dbReference type="AlphaFoldDB" id="C8WRL0"/>
<keyword evidence="3" id="KW-0547">Nucleotide-binding</keyword>
<dbReference type="GO" id="GO:0055085">
    <property type="term" value="P:transmembrane transport"/>
    <property type="evidence" value="ECO:0007669"/>
    <property type="project" value="UniProtKB-ARBA"/>
</dbReference>
<dbReference type="InterPro" id="IPR050319">
    <property type="entry name" value="ABC_transp_ATP-bind"/>
</dbReference>
<dbReference type="SMART" id="SM00382">
    <property type="entry name" value="AAA"/>
    <property type="match status" value="1"/>
</dbReference>
<dbReference type="Gene3D" id="3.40.50.300">
    <property type="entry name" value="P-loop containing nucleotide triphosphate hydrolases"/>
    <property type="match status" value="1"/>
</dbReference>
<comment type="similarity">
    <text evidence="1">Belongs to the ABC transporter superfamily.</text>
</comment>
<sequence length="322" mass="35734">MSEYVLEVQDLKKYFPIKSGVLKRTVGYVRAVDGVSFQVKPGETLGIVGESGCGKSTTGRMIMRLTTPTSGKIILDGKDITHAKGEELRASRRKSQMVFQDPYASLNPRMSVGESIAEPLIVNKVLSKSEAFERAGELLQTVGLRASDINRYPHEFSGGQRQRIGIARALALNPKLIVADEAVSALDVSIQSQILNLLMDLKHQFNLSYLFISHNLAVVRHISDRVGVMYLGHLVEIGPKHSLYQDPLHPYTQALLSAAPEPRRTKRRERIILQGDVPSPANPPSGCPFHTRCPRVMDVCRQTMPKPVQVHPDHWVACHLHG</sequence>
<evidence type="ECO:0000256" key="4">
    <source>
        <dbReference type="ARBA" id="ARBA00022840"/>
    </source>
</evidence>
<dbReference type="GO" id="GO:0005524">
    <property type="term" value="F:ATP binding"/>
    <property type="evidence" value="ECO:0007669"/>
    <property type="project" value="UniProtKB-KW"/>
</dbReference>
<reference evidence="7" key="1">
    <citation type="submission" date="2009-09" db="EMBL/GenBank/DDBJ databases">
        <title>The complete chromosome of Alicyclobacillus acidocaldarius subsp. acidocaldarius DSM 446.</title>
        <authorList>
            <consortium name="US DOE Joint Genome Institute (JGI-PGF)"/>
            <person name="Lucas S."/>
            <person name="Copeland A."/>
            <person name="Lapidus A."/>
            <person name="Glavina del Rio T."/>
            <person name="Dalin E."/>
            <person name="Tice H."/>
            <person name="Bruce D."/>
            <person name="Goodwin L."/>
            <person name="Pitluck S."/>
            <person name="Kyrpides N."/>
            <person name="Mavromatis K."/>
            <person name="Ivanova N."/>
            <person name="Ovchinnikova G."/>
            <person name="Chertkov O."/>
            <person name="Sims D."/>
            <person name="Brettin T."/>
            <person name="Detter J.C."/>
            <person name="Han C."/>
            <person name="Larimer F."/>
            <person name="Land M."/>
            <person name="Hauser L."/>
            <person name="Markowitz V."/>
            <person name="Cheng J.-F."/>
            <person name="Hugenholtz P."/>
            <person name="Woyke T."/>
            <person name="Wu D."/>
            <person name="Pukall R."/>
            <person name="Klenk H.-P."/>
            <person name="Eisen J.A."/>
        </authorList>
    </citation>
    <scope>NUCLEOTIDE SEQUENCE [LARGE SCALE GENOMIC DNA]</scope>
    <source>
        <strain evidence="7">ATCC 27009 / DSM 446 / BCRC 14685 / JCM 5260 / KCTC 1825 / NBRC 15652 / NCIMB 11725 / NRRL B-14509 / 104-IA</strain>
    </source>
</reference>
<dbReference type="NCBIfam" id="TIGR01727">
    <property type="entry name" value="oligo_HPY"/>
    <property type="match status" value="1"/>
</dbReference>
<dbReference type="CDD" id="cd03257">
    <property type="entry name" value="ABC_NikE_OppD_transporters"/>
    <property type="match status" value="1"/>
</dbReference>
<dbReference type="EMBL" id="CP001727">
    <property type="protein sequence ID" value="ACV59271.1"/>
    <property type="molecule type" value="Genomic_DNA"/>
</dbReference>
<dbReference type="HOGENOM" id="CLU_000604_1_23_9"/>
<name>C8WRL0_ALIAD</name>
<evidence type="ECO:0000256" key="3">
    <source>
        <dbReference type="ARBA" id="ARBA00022741"/>
    </source>
</evidence>
<organism evidence="6 7">
    <name type="scientific">Alicyclobacillus acidocaldarius subsp. acidocaldarius (strain ATCC 27009 / DSM 446 / BCRC 14685 / JCM 5260 / KCTC 1825 / NBRC 15652 / NCIMB 11725 / NRRL B-14509 / 104-IA)</name>
    <name type="common">Bacillus acidocaldarius</name>
    <dbReference type="NCBI Taxonomy" id="521098"/>
    <lineage>
        <taxon>Bacteria</taxon>
        <taxon>Bacillati</taxon>
        <taxon>Bacillota</taxon>
        <taxon>Bacilli</taxon>
        <taxon>Bacillales</taxon>
        <taxon>Alicyclobacillaceae</taxon>
        <taxon>Alicyclobacillus</taxon>
    </lineage>
</organism>
<reference evidence="6 7" key="2">
    <citation type="journal article" date="2010" name="Stand. Genomic Sci.">
        <title>Complete genome sequence of Alicyclobacillus acidocaldarius type strain (104-IA).</title>
        <authorList>
            <person name="Mavromatis K."/>
            <person name="Sikorski J."/>
            <person name="Lapidus A."/>
            <person name="Glavina Del Rio T."/>
            <person name="Copeland A."/>
            <person name="Tice H."/>
            <person name="Cheng J.F."/>
            <person name="Lucas S."/>
            <person name="Chen F."/>
            <person name="Nolan M."/>
            <person name="Bruce D."/>
            <person name="Goodwin L."/>
            <person name="Pitluck S."/>
            <person name="Ivanova N."/>
            <person name="Ovchinnikova G."/>
            <person name="Pati A."/>
            <person name="Chen A."/>
            <person name="Palaniappan K."/>
            <person name="Land M."/>
            <person name="Hauser L."/>
            <person name="Chang Y.J."/>
            <person name="Jeffries C.D."/>
            <person name="Chain P."/>
            <person name="Meincke L."/>
            <person name="Sims D."/>
            <person name="Chertkov O."/>
            <person name="Han C."/>
            <person name="Brettin T."/>
            <person name="Detter J.C."/>
            <person name="Wahrenburg C."/>
            <person name="Rohde M."/>
            <person name="Pukall R."/>
            <person name="Goker M."/>
            <person name="Bristow J."/>
            <person name="Eisen J.A."/>
            <person name="Markowitz V."/>
            <person name="Hugenholtz P."/>
            <person name="Klenk H.P."/>
            <person name="Kyrpides N.C."/>
        </authorList>
    </citation>
    <scope>NUCLEOTIDE SEQUENCE [LARGE SCALE GENOMIC DNA]</scope>
    <source>
        <strain evidence="7">ATCC 27009 / DSM 446 / BCRC 14685 / JCM 5260 / KCTC 1825 / NBRC 15652 / NCIMB 11725 / NRRL B-14509 / 104-IA</strain>
    </source>
</reference>
<keyword evidence="2" id="KW-0813">Transport</keyword>
<dbReference type="InterPro" id="IPR017871">
    <property type="entry name" value="ABC_transporter-like_CS"/>
</dbReference>
<dbReference type="InterPro" id="IPR013563">
    <property type="entry name" value="Oligopep_ABC_C"/>
</dbReference>
<dbReference type="InterPro" id="IPR003439">
    <property type="entry name" value="ABC_transporter-like_ATP-bd"/>
</dbReference>
<dbReference type="RefSeq" id="WP_012811522.1">
    <property type="nucleotide sequence ID" value="NC_013205.1"/>
</dbReference>
<dbReference type="InterPro" id="IPR027417">
    <property type="entry name" value="P-loop_NTPase"/>
</dbReference>
<accession>C8WRL0</accession>
<dbReference type="SUPFAM" id="SSF52540">
    <property type="entry name" value="P-loop containing nucleoside triphosphate hydrolases"/>
    <property type="match status" value="1"/>
</dbReference>
<dbReference type="PANTHER" id="PTHR43776:SF8">
    <property type="entry name" value="ABC TRANSPORTER, ATP-BINDING PROTEIN"/>
    <property type="match status" value="1"/>
</dbReference>
<dbReference type="Proteomes" id="UP000001917">
    <property type="component" value="Chromosome"/>
</dbReference>
<dbReference type="PROSITE" id="PS50893">
    <property type="entry name" value="ABC_TRANSPORTER_2"/>
    <property type="match status" value="1"/>
</dbReference>
<gene>
    <name evidence="6" type="ordered locus">Aaci_2262</name>
</gene>
<dbReference type="FunFam" id="3.40.50.300:FF:000016">
    <property type="entry name" value="Oligopeptide ABC transporter ATP-binding component"/>
    <property type="match status" value="1"/>
</dbReference>
<proteinExistence type="inferred from homology"/>
<feature type="domain" description="ABC transporter" evidence="5">
    <location>
        <begin position="6"/>
        <end position="256"/>
    </location>
</feature>
<evidence type="ECO:0000259" key="5">
    <source>
        <dbReference type="PROSITE" id="PS50893"/>
    </source>
</evidence>
<dbReference type="KEGG" id="aac:Aaci_2262"/>
<dbReference type="GO" id="GO:0015833">
    <property type="term" value="P:peptide transport"/>
    <property type="evidence" value="ECO:0007669"/>
    <property type="project" value="InterPro"/>
</dbReference>
<dbReference type="PANTHER" id="PTHR43776">
    <property type="entry name" value="TRANSPORT ATP-BINDING PROTEIN"/>
    <property type="match status" value="1"/>
</dbReference>
<dbReference type="NCBIfam" id="NF008453">
    <property type="entry name" value="PRK11308.1"/>
    <property type="match status" value="1"/>
</dbReference>
<evidence type="ECO:0000313" key="7">
    <source>
        <dbReference type="Proteomes" id="UP000001917"/>
    </source>
</evidence>
<dbReference type="InterPro" id="IPR003593">
    <property type="entry name" value="AAA+_ATPase"/>
</dbReference>
<protein>
    <submittedName>
        <fullName evidence="6">Oligopeptide/dipeptide ABC transporter, ATPase subunit</fullName>
    </submittedName>
</protein>
<dbReference type="STRING" id="521098.Aaci_2262"/>
<dbReference type="eggNOG" id="COG4608">
    <property type="taxonomic scope" value="Bacteria"/>
</dbReference>
<evidence type="ECO:0000256" key="1">
    <source>
        <dbReference type="ARBA" id="ARBA00005417"/>
    </source>
</evidence>
<dbReference type="PROSITE" id="PS00211">
    <property type="entry name" value="ABC_TRANSPORTER_1"/>
    <property type="match status" value="1"/>
</dbReference>
<dbReference type="Pfam" id="PF08352">
    <property type="entry name" value="oligo_HPY"/>
    <property type="match status" value="1"/>
</dbReference>
<dbReference type="GO" id="GO:0016887">
    <property type="term" value="F:ATP hydrolysis activity"/>
    <property type="evidence" value="ECO:0007669"/>
    <property type="project" value="InterPro"/>
</dbReference>
<dbReference type="Pfam" id="PF00005">
    <property type="entry name" value="ABC_tran"/>
    <property type="match status" value="1"/>
</dbReference>
<evidence type="ECO:0000256" key="2">
    <source>
        <dbReference type="ARBA" id="ARBA00022448"/>
    </source>
</evidence>
<keyword evidence="7" id="KW-1185">Reference proteome</keyword>